<dbReference type="Gene3D" id="1.10.510.10">
    <property type="entry name" value="Transferase(Phosphotransferase) domain 1"/>
    <property type="match status" value="1"/>
</dbReference>
<accession>A0ABR1I2Q3</accession>
<protein>
    <recommendedName>
        <fullName evidence="3">Protein kinase domain-containing protein</fullName>
    </recommendedName>
</protein>
<evidence type="ECO:0000313" key="1">
    <source>
        <dbReference type="EMBL" id="KAK7427641.1"/>
    </source>
</evidence>
<gene>
    <name evidence="1" type="ORF">QQZ08_005916</name>
</gene>
<dbReference type="SUPFAM" id="SSF56112">
    <property type="entry name" value="Protein kinase-like (PK-like)"/>
    <property type="match status" value="1"/>
</dbReference>
<reference evidence="1 2" key="1">
    <citation type="journal article" date="2025" name="Microbiol. Resour. Announc.">
        <title>Draft genome sequences for Neonectria magnoliae and Neonectria punicea, canker pathogens of Liriodendron tulipifera and Acer saccharum in West Virginia.</title>
        <authorList>
            <person name="Petronek H.M."/>
            <person name="Kasson M.T."/>
            <person name="Metheny A.M."/>
            <person name="Stauder C.M."/>
            <person name="Lovett B."/>
            <person name="Lynch S.C."/>
            <person name="Garnas J.R."/>
            <person name="Kasson L.R."/>
            <person name="Stajich J.E."/>
        </authorList>
    </citation>
    <scope>NUCLEOTIDE SEQUENCE [LARGE SCALE GENOMIC DNA]</scope>
    <source>
        <strain evidence="1 2">NRRL 64651</strain>
    </source>
</reference>
<name>A0ABR1I2Q3_9HYPO</name>
<organism evidence="1 2">
    <name type="scientific">Neonectria magnoliae</name>
    <dbReference type="NCBI Taxonomy" id="2732573"/>
    <lineage>
        <taxon>Eukaryota</taxon>
        <taxon>Fungi</taxon>
        <taxon>Dikarya</taxon>
        <taxon>Ascomycota</taxon>
        <taxon>Pezizomycotina</taxon>
        <taxon>Sordariomycetes</taxon>
        <taxon>Hypocreomycetidae</taxon>
        <taxon>Hypocreales</taxon>
        <taxon>Nectriaceae</taxon>
        <taxon>Neonectria</taxon>
    </lineage>
</organism>
<keyword evidence="2" id="KW-1185">Reference proteome</keyword>
<dbReference type="Proteomes" id="UP001498421">
    <property type="component" value="Unassembled WGS sequence"/>
</dbReference>
<comment type="caution">
    <text evidence="1">The sequence shown here is derived from an EMBL/GenBank/DDBJ whole genome shotgun (WGS) entry which is preliminary data.</text>
</comment>
<sequence>MTISRDEDGSLTSTISTDPLPEIQTVWHEARVNVLSLKKKECLRSGVHGVEYNGEPAIAKIACFKWDIARIEHKTWVYSILARHQSQHPNESPIAPEFLGHLTENRRVMEFLLRRFKGEPACVKGLASCEILVRRLHLLGLIHGDLNRYNFVVDRNSGTGMRLIDFEHVEQFN</sequence>
<dbReference type="InterPro" id="IPR011009">
    <property type="entry name" value="Kinase-like_dom_sf"/>
</dbReference>
<evidence type="ECO:0008006" key="3">
    <source>
        <dbReference type="Google" id="ProtNLM"/>
    </source>
</evidence>
<proteinExistence type="predicted"/>
<dbReference type="EMBL" id="JAZAVK010000051">
    <property type="protein sequence ID" value="KAK7427641.1"/>
    <property type="molecule type" value="Genomic_DNA"/>
</dbReference>
<evidence type="ECO:0000313" key="2">
    <source>
        <dbReference type="Proteomes" id="UP001498421"/>
    </source>
</evidence>